<dbReference type="KEGG" id="tpi:TREPR_0558"/>
<keyword evidence="4" id="KW-1185">Reference proteome</keyword>
<evidence type="ECO:0000259" key="2">
    <source>
        <dbReference type="Pfam" id="PF13472"/>
    </source>
</evidence>
<dbReference type="EMBL" id="CP001843">
    <property type="protein sequence ID" value="AEF84887.1"/>
    <property type="molecule type" value="Genomic_DNA"/>
</dbReference>
<protein>
    <submittedName>
        <fullName evidence="3">Lipolytic enzyme, GDSL domain protein</fullName>
    </submittedName>
</protein>
<dbReference type="Proteomes" id="UP000009223">
    <property type="component" value="Chromosome"/>
</dbReference>
<dbReference type="InterPro" id="IPR013830">
    <property type="entry name" value="SGNH_hydro"/>
</dbReference>
<evidence type="ECO:0000313" key="3">
    <source>
        <dbReference type="EMBL" id="AEF84887.1"/>
    </source>
</evidence>
<dbReference type="InterPro" id="IPR036514">
    <property type="entry name" value="SGNH_hydro_sf"/>
</dbReference>
<name>F5YKT3_TREPZ</name>
<dbReference type="AlphaFoldDB" id="F5YKT3"/>
<dbReference type="SUPFAM" id="SSF52266">
    <property type="entry name" value="SGNH hydrolase"/>
    <property type="match status" value="1"/>
</dbReference>
<proteinExistence type="predicted"/>
<keyword evidence="1" id="KW-0472">Membrane</keyword>
<sequence>MRKKLSWLTLSLVLINIVTLIFLSIISLHYKVPQKVLVKLRAINSEPTKIEYKPEPFQLPAFVFQNVSRENFSVYNKRKYAIVMLGDSITARVAWNELLGLPGISNRAIEGDYTLGVLHRLEDIYELNPKLCFLMIGTNDIPLINNNYYTVETIVNNIKEIIKELQNHNIDVCIESILYTAFNSSYWKDFNGYVKTINYLLEEYCEKNNILYLDVNELLSKDDRLEWKYTSDGVHLFGDAYKKWGGMILEVLKNK</sequence>
<dbReference type="eggNOG" id="COG2755">
    <property type="taxonomic scope" value="Bacteria"/>
</dbReference>
<evidence type="ECO:0000256" key="1">
    <source>
        <dbReference type="SAM" id="Phobius"/>
    </source>
</evidence>
<reference evidence="3 4" key="2">
    <citation type="journal article" date="2011" name="ISME J.">
        <title>RNA-seq reveals cooperative metabolic interactions between two termite-gut spirochete species in co-culture.</title>
        <authorList>
            <person name="Rosenthal A.Z."/>
            <person name="Matson E.G."/>
            <person name="Eldar A."/>
            <person name="Leadbetter J.R."/>
        </authorList>
    </citation>
    <scope>NUCLEOTIDE SEQUENCE [LARGE SCALE GENOMIC DNA]</scope>
    <source>
        <strain evidence="4">ATCC BAA-887 / DSM 12427 / ZAS-2</strain>
    </source>
</reference>
<dbReference type="Gene3D" id="3.40.50.1110">
    <property type="entry name" value="SGNH hydrolase"/>
    <property type="match status" value="1"/>
</dbReference>
<evidence type="ECO:0000313" key="4">
    <source>
        <dbReference type="Proteomes" id="UP000009223"/>
    </source>
</evidence>
<dbReference type="GO" id="GO:0016788">
    <property type="term" value="F:hydrolase activity, acting on ester bonds"/>
    <property type="evidence" value="ECO:0007669"/>
    <property type="project" value="UniProtKB-ARBA"/>
</dbReference>
<feature type="domain" description="SGNH hydrolase-type esterase" evidence="2">
    <location>
        <begin position="85"/>
        <end position="241"/>
    </location>
</feature>
<dbReference type="STRING" id="545694.TREPR_0558"/>
<dbReference type="InterPro" id="IPR051532">
    <property type="entry name" value="Ester_Hydrolysis_Enzymes"/>
</dbReference>
<keyword evidence="1" id="KW-1133">Transmembrane helix</keyword>
<keyword evidence="1" id="KW-0812">Transmembrane</keyword>
<gene>
    <name evidence="3" type="ordered locus">TREPR_0558</name>
</gene>
<dbReference type="HOGENOM" id="CLU_051989_6_1_12"/>
<dbReference type="OrthoDB" id="2513075at2"/>
<reference evidence="4" key="1">
    <citation type="submission" date="2009-12" db="EMBL/GenBank/DDBJ databases">
        <title>Complete sequence of Treponema primitia strain ZAS-2.</title>
        <authorList>
            <person name="Tetu S.G."/>
            <person name="Matson E."/>
            <person name="Ren Q."/>
            <person name="Seshadri R."/>
            <person name="Elbourne L."/>
            <person name="Hassan K.A."/>
            <person name="Durkin A."/>
            <person name="Radune D."/>
            <person name="Mohamoud Y."/>
            <person name="Shay R."/>
            <person name="Jin S."/>
            <person name="Zhang X."/>
            <person name="Lucey K."/>
            <person name="Ballor N.R."/>
            <person name="Ottesen E."/>
            <person name="Rosenthal R."/>
            <person name="Allen A."/>
            <person name="Leadbetter J.R."/>
            <person name="Paulsen I.T."/>
        </authorList>
    </citation>
    <scope>NUCLEOTIDE SEQUENCE [LARGE SCALE GENOMIC DNA]</scope>
    <source>
        <strain evidence="4">ATCC BAA-887 / DSM 12427 / ZAS-2</strain>
    </source>
</reference>
<accession>F5YKT3</accession>
<dbReference type="Pfam" id="PF13472">
    <property type="entry name" value="Lipase_GDSL_2"/>
    <property type="match status" value="1"/>
</dbReference>
<dbReference type="RefSeq" id="WP_015709465.1">
    <property type="nucleotide sequence ID" value="NC_015578.1"/>
</dbReference>
<feature type="transmembrane region" description="Helical" evidence="1">
    <location>
        <begin position="7"/>
        <end position="30"/>
    </location>
</feature>
<dbReference type="PANTHER" id="PTHR30383">
    <property type="entry name" value="THIOESTERASE 1/PROTEASE 1/LYSOPHOSPHOLIPASE L1"/>
    <property type="match status" value="1"/>
</dbReference>
<organism evidence="3 4">
    <name type="scientific">Treponema primitia (strain ATCC BAA-887 / DSM 12427 / ZAS-2)</name>
    <dbReference type="NCBI Taxonomy" id="545694"/>
    <lineage>
        <taxon>Bacteria</taxon>
        <taxon>Pseudomonadati</taxon>
        <taxon>Spirochaetota</taxon>
        <taxon>Spirochaetia</taxon>
        <taxon>Spirochaetales</taxon>
        <taxon>Treponemataceae</taxon>
        <taxon>Treponema</taxon>
    </lineage>
</organism>